<dbReference type="Gene3D" id="3.40.190.10">
    <property type="entry name" value="Periplasmic binding protein-like II"/>
    <property type="match status" value="1"/>
</dbReference>
<dbReference type="InterPro" id="IPR050490">
    <property type="entry name" value="Bact_solute-bd_prot1"/>
</dbReference>
<sequence>MSPINHYKTTIYKKTIGAVLAAGCFSLLTGCGAKAPADTVAADGRVQVTLWYSGGKTAAGVMEEIIDSFNQSQNQYTVTGIQQADYDETYTRLQAGIAGKNAADIALLDSDKTRNLMKKELLVPLDGYTDQDTSFDPDTLIPVFHQQCLGEDGTMYAMPAYGTTQVMYYNRSLFAKAGIRPDSIKTWEDLAEASEVIRQSTDGAEAGVYGWEPMWGEDNLIDMALSNGGAMLSDDNRTVLINSEPWIEAWEAVRKWIHEDDIMAIHYGGQGWEYWYDTMDDVLQDKAGGYTGSSGDQADLDFTKVGAMEQPGFGGNPSAPVARVLQLVMVDTGKDKTKDGAYQFMRYFAEASSQARWSMATGYIPVRRTALDIPEYKQYIEDHPQALVPLDQAMHASPDPVDPTGGKIFDALAIAADKVEIENVPAADALNEAARTAQAALDEVMKKAGRS</sequence>
<feature type="signal peptide" evidence="1">
    <location>
        <begin position="1"/>
        <end position="35"/>
    </location>
</feature>
<evidence type="ECO:0000313" key="2">
    <source>
        <dbReference type="EMBL" id="VYT04872.1"/>
    </source>
</evidence>
<dbReference type="CDD" id="cd14748">
    <property type="entry name" value="PBP2_UgpB"/>
    <property type="match status" value="1"/>
</dbReference>
<keyword evidence="1" id="KW-0732">Signal</keyword>
<dbReference type="GeneID" id="23112277"/>
<dbReference type="RefSeq" id="WP_002574644.1">
    <property type="nucleotide sequence ID" value="NZ_BAABZS010000001.1"/>
</dbReference>
<feature type="chain" id="PRO_5038458578" evidence="1">
    <location>
        <begin position="36"/>
        <end position="451"/>
    </location>
</feature>
<dbReference type="AlphaFoldDB" id="A0A6N2TJJ5"/>
<protein>
    <submittedName>
        <fullName evidence="2">sn-glycerol-3-phosphate-binding periplasmic protein UgpB</fullName>
    </submittedName>
</protein>
<dbReference type="Pfam" id="PF13416">
    <property type="entry name" value="SBP_bac_8"/>
    <property type="match status" value="1"/>
</dbReference>
<dbReference type="EMBL" id="CACRTF010000010">
    <property type="protein sequence ID" value="VYT04872.1"/>
    <property type="molecule type" value="Genomic_DNA"/>
</dbReference>
<dbReference type="PANTHER" id="PTHR43649">
    <property type="entry name" value="ARABINOSE-BINDING PROTEIN-RELATED"/>
    <property type="match status" value="1"/>
</dbReference>
<accession>A0A6N2TJJ5</accession>
<evidence type="ECO:0000256" key="1">
    <source>
        <dbReference type="SAM" id="SignalP"/>
    </source>
</evidence>
<dbReference type="InterPro" id="IPR006059">
    <property type="entry name" value="SBP"/>
</dbReference>
<name>A0A6N2TJJ5_9FIRM</name>
<proteinExistence type="predicted"/>
<dbReference type="SUPFAM" id="SSF53850">
    <property type="entry name" value="Periplasmic binding protein-like II"/>
    <property type="match status" value="1"/>
</dbReference>
<reference evidence="2" key="1">
    <citation type="submission" date="2019-11" db="EMBL/GenBank/DDBJ databases">
        <authorList>
            <person name="Feng L."/>
        </authorList>
    </citation>
    <scope>NUCLEOTIDE SEQUENCE</scope>
    <source>
        <strain evidence="2">CbolteaeLFYP116</strain>
    </source>
</reference>
<dbReference type="PANTHER" id="PTHR43649:SF12">
    <property type="entry name" value="DIACETYLCHITOBIOSE BINDING PROTEIN DASA"/>
    <property type="match status" value="1"/>
</dbReference>
<gene>
    <name evidence="2" type="primary">ugpB_1</name>
    <name evidence="2" type="ORF">CBLFYP116_01670</name>
</gene>
<organism evidence="2">
    <name type="scientific">Enterocloster bolteae</name>
    <dbReference type="NCBI Taxonomy" id="208479"/>
    <lineage>
        <taxon>Bacteria</taxon>
        <taxon>Bacillati</taxon>
        <taxon>Bacillota</taxon>
        <taxon>Clostridia</taxon>
        <taxon>Lachnospirales</taxon>
        <taxon>Lachnospiraceae</taxon>
        <taxon>Enterocloster</taxon>
    </lineage>
</organism>